<evidence type="ECO:0000313" key="5">
    <source>
        <dbReference type="EMBL" id="EIM77010.1"/>
    </source>
</evidence>
<dbReference type="InterPro" id="IPR041698">
    <property type="entry name" value="Methyltransf_25"/>
</dbReference>
<dbReference type="PANTHER" id="PTHR43712:SF2">
    <property type="entry name" value="O-METHYLTRANSFERASE CICE"/>
    <property type="match status" value="1"/>
</dbReference>
<dbReference type="EMBL" id="AJXZ01000006">
    <property type="protein sequence ID" value="EIM77010.1"/>
    <property type="molecule type" value="Genomic_DNA"/>
</dbReference>
<dbReference type="PATRIC" id="fig|1189611.3.peg.837"/>
<gene>
    <name evidence="5" type="ORF">A33O_04065</name>
</gene>
<dbReference type="SUPFAM" id="SSF53335">
    <property type="entry name" value="S-adenosyl-L-methionine-dependent methyltransferases"/>
    <property type="match status" value="1"/>
</dbReference>
<dbReference type="Gene3D" id="1.10.10.10">
    <property type="entry name" value="Winged helix-like DNA-binding domain superfamily/Winged helix DNA-binding domain"/>
    <property type="match status" value="1"/>
</dbReference>
<dbReference type="GO" id="GO:0008168">
    <property type="term" value="F:methyltransferase activity"/>
    <property type="evidence" value="ECO:0007669"/>
    <property type="project" value="UniProtKB-KW"/>
</dbReference>
<sequence length="334" mass="36269">MVTTEQQAGARRLLETLEGPIRFALLKWALESEVFNLCQSPITVETLAQKMDLPPKSLALALRALVASGWMEHEEKQYRTAPAILPFVTAGGPHAMTETFRSMAQTRHAGLENLDALIAGTAQPAGPRLFDDAHWDASHRSLAAFHRAIAADVVEPALTALPEWPDARSFLEIGPGSAVLARRLLSLRPDLAVTLFELPPVAERIAQEASDLPISIVPGNYNDSLPENRFDIIWCSMTLYFHDSGLNALIARLVERLAPGGVLVSFHEALTANRTGPSEHVIGRLLPALRHGDVSFCDGEIAGAMADAGLKRPTSQTLSTPFGHFRLDAARKEA</sequence>
<evidence type="ECO:0000256" key="3">
    <source>
        <dbReference type="ARBA" id="ARBA00022691"/>
    </source>
</evidence>
<dbReference type="CDD" id="cd02440">
    <property type="entry name" value="AdoMet_MTases"/>
    <property type="match status" value="1"/>
</dbReference>
<dbReference type="Proteomes" id="UP000004622">
    <property type="component" value="Unassembled WGS sequence"/>
</dbReference>
<organism evidence="5 6">
    <name type="scientific">Nitratireductor aquibiodomus RA22</name>
    <dbReference type="NCBI Taxonomy" id="1189611"/>
    <lineage>
        <taxon>Bacteria</taxon>
        <taxon>Pseudomonadati</taxon>
        <taxon>Pseudomonadota</taxon>
        <taxon>Alphaproteobacteria</taxon>
        <taxon>Hyphomicrobiales</taxon>
        <taxon>Phyllobacteriaceae</taxon>
        <taxon>Nitratireductor</taxon>
    </lineage>
</organism>
<dbReference type="RefSeq" id="WP_007007408.1">
    <property type="nucleotide sequence ID" value="NZ_AJXZ01000006.1"/>
</dbReference>
<evidence type="ECO:0000313" key="6">
    <source>
        <dbReference type="Proteomes" id="UP000004622"/>
    </source>
</evidence>
<evidence type="ECO:0000256" key="2">
    <source>
        <dbReference type="ARBA" id="ARBA00022679"/>
    </source>
</evidence>
<dbReference type="InterPro" id="IPR036388">
    <property type="entry name" value="WH-like_DNA-bd_sf"/>
</dbReference>
<keyword evidence="2 5" id="KW-0808">Transferase</keyword>
<comment type="caution">
    <text evidence="5">The sequence shown here is derived from an EMBL/GenBank/DDBJ whole genome shotgun (WGS) entry which is preliminary data.</text>
</comment>
<dbReference type="InterPro" id="IPR029063">
    <property type="entry name" value="SAM-dependent_MTases_sf"/>
</dbReference>
<protein>
    <submittedName>
        <fullName evidence="5">Type 12 methyltransferase</fullName>
    </submittedName>
</protein>
<dbReference type="PROSITE" id="PS51683">
    <property type="entry name" value="SAM_OMT_II"/>
    <property type="match status" value="1"/>
</dbReference>
<reference evidence="5 6" key="1">
    <citation type="journal article" date="2012" name="J. Bacteriol.">
        <title>Genome Sequence of Nitratireductor aquibiodomus Strain RA22.</title>
        <authorList>
            <person name="Singh A."/>
            <person name="Jangir P.K."/>
            <person name="Kumari C."/>
            <person name="Sharma R."/>
        </authorList>
    </citation>
    <scope>NUCLEOTIDE SEQUENCE [LARGE SCALE GENOMIC DNA]</scope>
    <source>
        <strain evidence="5 6">RA22</strain>
    </source>
</reference>
<accession>I5C5A8</accession>
<evidence type="ECO:0000256" key="1">
    <source>
        <dbReference type="ARBA" id="ARBA00022603"/>
    </source>
</evidence>
<dbReference type="InterPro" id="IPR016461">
    <property type="entry name" value="COMT-like"/>
</dbReference>
<dbReference type="AlphaFoldDB" id="I5C5A8"/>
<name>I5C5A8_9HYPH</name>
<proteinExistence type="predicted"/>
<dbReference type="Pfam" id="PF13649">
    <property type="entry name" value="Methyltransf_25"/>
    <property type="match status" value="1"/>
</dbReference>
<dbReference type="GO" id="GO:0032259">
    <property type="term" value="P:methylation"/>
    <property type="evidence" value="ECO:0007669"/>
    <property type="project" value="UniProtKB-KW"/>
</dbReference>
<dbReference type="SUPFAM" id="SSF46785">
    <property type="entry name" value="Winged helix' DNA-binding domain"/>
    <property type="match status" value="1"/>
</dbReference>
<evidence type="ECO:0000259" key="4">
    <source>
        <dbReference type="Pfam" id="PF13649"/>
    </source>
</evidence>
<dbReference type="OrthoDB" id="7418600at2"/>
<dbReference type="Gene3D" id="3.40.50.150">
    <property type="entry name" value="Vaccinia Virus protein VP39"/>
    <property type="match status" value="1"/>
</dbReference>
<feature type="domain" description="Methyltransferase" evidence="4">
    <location>
        <begin position="171"/>
        <end position="261"/>
    </location>
</feature>
<dbReference type="PANTHER" id="PTHR43712">
    <property type="entry name" value="PUTATIVE (AFU_ORTHOLOGUE AFUA_4G14580)-RELATED"/>
    <property type="match status" value="1"/>
</dbReference>
<dbReference type="InterPro" id="IPR036390">
    <property type="entry name" value="WH_DNA-bd_sf"/>
</dbReference>
<keyword evidence="3" id="KW-0949">S-adenosyl-L-methionine</keyword>
<keyword evidence="1 5" id="KW-0489">Methyltransferase</keyword>